<keyword evidence="7" id="KW-0443">Lipid metabolism</keyword>
<evidence type="ECO:0000313" key="11">
    <source>
        <dbReference type="EMBL" id="RPF20533.1"/>
    </source>
</evidence>
<dbReference type="GO" id="GO:0005524">
    <property type="term" value="F:ATP binding"/>
    <property type="evidence" value="ECO:0007669"/>
    <property type="project" value="UniProtKB-KW"/>
</dbReference>
<dbReference type="InterPro" id="IPR050187">
    <property type="entry name" value="Lipid_Phosphate_FormReg"/>
</dbReference>
<comment type="cofactor">
    <cofactor evidence="1">
        <name>Mg(2+)</name>
        <dbReference type="ChEBI" id="CHEBI:18420"/>
    </cofactor>
</comment>
<dbReference type="GO" id="GO:0004143">
    <property type="term" value="F:ATP-dependent diacylglycerol kinase activity"/>
    <property type="evidence" value="ECO:0007669"/>
    <property type="project" value="TreeGrafter"/>
</dbReference>
<dbReference type="GO" id="GO:0008654">
    <property type="term" value="P:phospholipid biosynthetic process"/>
    <property type="evidence" value="ECO:0007669"/>
    <property type="project" value="UniProtKB-KW"/>
</dbReference>
<evidence type="ECO:0000256" key="3">
    <source>
        <dbReference type="ARBA" id="ARBA00022679"/>
    </source>
</evidence>
<reference evidence="11 12" key="1">
    <citation type="submission" date="2018-11" db="EMBL/GenBank/DDBJ databases">
        <title>Sequencing the genomes of 1000 actinobacteria strains.</title>
        <authorList>
            <person name="Klenk H.-P."/>
        </authorList>
    </citation>
    <scope>NUCLEOTIDE SEQUENCE [LARGE SCALE GENOMIC DNA]</scope>
    <source>
        <strain evidence="11 12">DSM 15700</strain>
    </source>
</reference>
<dbReference type="InterPro" id="IPR017438">
    <property type="entry name" value="ATP-NAD_kinase_N"/>
</dbReference>
<evidence type="ECO:0000256" key="2">
    <source>
        <dbReference type="ARBA" id="ARBA00005983"/>
    </source>
</evidence>
<evidence type="ECO:0000256" key="7">
    <source>
        <dbReference type="ARBA" id="ARBA00023209"/>
    </source>
</evidence>
<keyword evidence="8" id="KW-1208">Phospholipid metabolism</keyword>
<keyword evidence="7" id="KW-0594">Phospholipid biosynthesis</keyword>
<comment type="similarity">
    <text evidence="2">Belongs to the diacylglycerol/lipid kinase family.</text>
</comment>
<dbReference type="Gene3D" id="2.60.200.40">
    <property type="match status" value="1"/>
</dbReference>
<evidence type="ECO:0000259" key="10">
    <source>
        <dbReference type="PROSITE" id="PS50146"/>
    </source>
</evidence>
<evidence type="ECO:0000256" key="8">
    <source>
        <dbReference type="ARBA" id="ARBA00023264"/>
    </source>
</evidence>
<keyword evidence="4" id="KW-0547">Nucleotide-binding</keyword>
<dbReference type="PROSITE" id="PS50146">
    <property type="entry name" value="DAGK"/>
    <property type="match status" value="1"/>
</dbReference>
<dbReference type="OrthoDB" id="142078at2"/>
<dbReference type="InterPro" id="IPR001206">
    <property type="entry name" value="Diacylglycerol_kinase_cat_dom"/>
</dbReference>
<dbReference type="PANTHER" id="PTHR12358:SF106">
    <property type="entry name" value="LIPID KINASE YEGS"/>
    <property type="match status" value="1"/>
</dbReference>
<dbReference type="PANTHER" id="PTHR12358">
    <property type="entry name" value="SPHINGOSINE KINASE"/>
    <property type="match status" value="1"/>
</dbReference>
<evidence type="ECO:0000256" key="1">
    <source>
        <dbReference type="ARBA" id="ARBA00001946"/>
    </source>
</evidence>
<dbReference type="Pfam" id="PF19279">
    <property type="entry name" value="YegS_C"/>
    <property type="match status" value="1"/>
</dbReference>
<name>A0A3N4YIE4_9MICO</name>
<evidence type="ECO:0000256" key="9">
    <source>
        <dbReference type="SAM" id="MobiDB-lite"/>
    </source>
</evidence>
<keyword evidence="12" id="KW-1185">Reference proteome</keyword>
<comment type="caution">
    <text evidence="11">The sequence shown here is derived from an EMBL/GenBank/DDBJ whole genome shotgun (WGS) entry which is preliminary data.</text>
</comment>
<keyword evidence="6" id="KW-0067">ATP-binding</keyword>
<dbReference type="SUPFAM" id="SSF111331">
    <property type="entry name" value="NAD kinase/diacylglycerol kinase-like"/>
    <property type="match status" value="1"/>
</dbReference>
<keyword evidence="7" id="KW-0444">Lipid biosynthesis</keyword>
<evidence type="ECO:0000256" key="4">
    <source>
        <dbReference type="ARBA" id="ARBA00022741"/>
    </source>
</evidence>
<dbReference type="RefSeq" id="WP_123813688.1">
    <property type="nucleotide sequence ID" value="NZ_RKQZ01000001.1"/>
</dbReference>
<proteinExistence type="inferred from homology"/>
<dbReference type="Proteomes" id="UP000280501">
    <property type="component" value="Unassembled WGS sequence"/>
</dbReference>
<dbReference type="AlphaFoldDB" id="A0A3N4YIE4"/>
<gene>
    <name evidence="11" type="ORF">EDD34_1129</name>
</gene>
<accession>A0A3N4YIE4</accession>
<dbReference type="EMBL" id="RKQZ01000001">
    <property type="protein sequence ID" value="RPF20533.1"/>
    <property type="molecule type" value="Genomic_DNA"/>
</dbReference>
<evidence type="ECO:0000256" key="6">
    <source>
        <dbReference type="ARBA" id="ARBA00022840"/>
    </source>
</evidence>
<protein>
    <submittedName>
        <fullName evidence="11">Diacylglycerol kinase</fullName>
    </submittedName>
</protein>
<dbReference type="SMART" id="SM00046">
    <property type="entry name" value="DAGKc"/>
    <property type="match status" value="1"/>
</dbReference>
<organism evidence="11 12">
    <name type="scientific">Myceligenerans xiligouense</name>
    <dbReference type="NCBI Taxonomy" id="253184"/>
    <lineage>
        <taxon>Bacteria</taxon>
        <taxon>Bacillati</taxon>
        <taxon>Actinomycetota</taxon>
        <taxon>Actinomycetes</taxon>
        <taxon>Micrococcales</taxon>
        <taxon>Promicromonosporaceae</taxon>
        <taxon>Myceligenerans</taxon>
    </lineage>
</organism>
<dbReference type="Pfam" id="PF00781">
    <property type="entry name" value="DAGK_cat"/>
    <property type="match status" value="1"/>
</dbReference>
<evidence type="ECO:0000256" key="5">
    <source>
        <dbReference type="ARBA" id="ARBA00022777"/>
    </source>
</evidence>
<sequence length="341" mass="35952">MDDSGHIAVLVNPASRRGAGAEHAGAVLRRLVERGATVRTYQGTAPDDTPRLAKEAVAAGPDVLAVAGGDGTIAAVLPYLTGTGVPLAVVGGGTGNDLARMHGIPPGPRDAADVVLDGDRRLVDTGTITGDDGTVTSFATIACAGFDSRANERINRMRRPRGAARYTLGTYRELLGLRTFSYRLVLDPPARAVGPLTSGRSEVEKSAPRATERTADRPTARRRTDEPTEVPGHLLAIGNTRYYGGGRPILPEADARDGLLDITLVEAVGRLRLIGLDRPIKRGEHLSRPGVRALRAASVRVEADGDLVMYADGEPVGPLPVTVTAQHRNLMLCLPRDGGRP</sequence>
<dbReference type="Gene3D" id="3.40.50.10330">
    <property type="entry name" value="Probable inorganic polyphosphate/atp-NAD kinase, domain 1"/>
    <property type="match status" value="1"/>
</dbReference>
<keyword evidence="3" id="KW-0808">Transferase</keyword>
<feature type="region of interest" description="Disordered" evidence="9">
    <location>
        <begin position="194"/>
        <end position="228"/>
    </location>
</feature>
<feature type="domain" description="DAGKc" evidence="10">
    <location>
        <begin position="2"/>
        <end position="132"/>
    </location>
</feature>
<dbReference type="InterPro" id="IPR045540">
    <property type="entry name" value="YegS/DAGK_C"/>
</dbReference>
<dbReference type="GO" id="GO:0005886">
    <property type="term" value="C:plasma membrane"/>
    <property type="evidence" value="ECO:0007669"/>
    <property type="project" value="TreeGrafter"/>
</dbReference>
<evidence type="ECO:0000313" key="12">
    <source>
        <dbReference type="Proteomes" id="UP000280501"/>
    </source>
</evidence>
<keyword evidence="5 11" id="KW-0418">Kinase</keyword>
<feature type="compositionally biased region" description="Basic and acidic residues" evidence="9">
    <location>
        <begin position="201"/>
        <end position="226"/>
    </location>
</feature>
<dbReference type="InterPro" id="IPR016064">
    <property type="entry name" value="NAD/diacylglycerol_kinase_sf"/>
</dbReference>